<organism evidence="5 6">
    <name type="scientific">Pukyongiella litopenaei</name>
    <dbReference type="NCBI Taxonomy" id="2605946"/>
    <lineage>
        <taxon>Bacteria</taxon>
        <taxon>Pseudomonadati</taxon>
        <taxon>Pseudomonadota</taxon>
        <taxon>Alphaproteobacteria</taxon>
        <taxon>Rhodobacterales</taxon>
        <taxon>Paracoccaceae</taxon>
        <taxon>Pukyongiella</taxon>
    </lineage>
</organism>
<keyword evidence="3" id="KW-0378">Hydrolase</keyword>
<dbReference type="RefSeq" id="WP_106471623.1">
    <property type="nucleotide sequence ID" value="NZ_CP027665.1"/>
</dbReference>
<evidence type="ECO:0000313" key="6">
    <source>
        <dbReference type="Proteomes" id="UP000237655"/>
    </source>
</evidence>
<dbReference type="KEGG" id="thas:C6Y53_06025"/>
<dbReference type="EMBL" id="CP027665">
    <property type="protein sequence ID" value="AVO37311.1"/>
    <property type="molecule type" value="Genomic_DNA"/>
</dbReference>
<accession>A0A2S0MNJ3</accession>
<evidence type="ECO:0000313" key="5">
    <source>
        <dbReference type="EMBL" id="AVO37311.1"/>
    </source>
</evidence>
<keyword evidence="6" id="KW-1185">Reference proteome</keyword>
<gene>
    <name evidence="5" type="ORF">C6Y53_06025</name>
</gene>
<evidence type="ECO:0000259" key="4">
    <source>
        <dbReference type="Pfam" id="PF04586"/>
    </source>
</evidence>
<dbReference type="AlphaFoldDB" id="A0A2S0MNJ3"/>
<evidence type="ECO:0000256" key="2">
    <source>
        <dbReference type="ARBA" id="ARBA00022670"/>
    </source>
</evidence>
<reference evidence="6" key="1">
    <citation type="submission" date="2018-03" db="EMBL/GenBank/DDBJ databases">
        <title>Genomic analysis of the strain SH-1 isolated from shrimp intestine.</title>
        <authorList>
            <person name="Kim Y.-S."/>
            <person name="Kim S.-E."/>
            <person name="Kim K.-H."/>
        </authorList>
    </citation>
    <scope>NUCLEOTIDE SEQUENCE [LARGE SCALE GENOMIC DNA]</scope>
    <source>
        <strain evidence="6">SH-1</strain>
    </source>
</reference>
<sequence length="157" mass="17131">MTYQISGWASTPEADRVGHVVAAGAFDASIRQKGLTGPDGVRLLAFHDARLPLGRIRKLETKPKGLWMEADIDDRISYAKDLIAAVEAAGGLNFSVGFYPLDVDLIGDEQLVITRGELEEVSVVTFPANKGARMEEYKRKALREAEAAAARLKEIFA</sequence>
<protein>
    <submittedName>
        <fullName evidence="5">HK97 family phage prohead protease</fullName>
    </submittedName>
</protein>
<evidence type="ECO:0000256" key="3">
    <source>
        <dbReference type="ARBA" id="ARBA00022801"/>
    </source>
</evidence>
<name>A0A2S0MNJ3_9RHOB</name>
<dbReference type="Pfam" id="PF04586">
    <property type="entry name" value="Peptidase_S78"/>
    <property type="match status" value="1"/>
</dbReference>
<feature type="domain" description="Prohead serine protease" evidence="4">
    <location>
        <begin position="15"/>
        <end position="139"/>
    </location>
</feature>
<dbReference type="GO" id="GO:0006508">
    <property type="term" value="P:proteolysis"/>
    <property type="evidence" value="ECO:0007669"/>
    <property type="project" value="UniProtKB-KW"/>
</dbReference>
<proteinExistence type="predicted"/>
<dbReference type="NCBIfam" id="TIGR01543">
    <property type="entry name" value="proheadase_HK97"/>
    <property type="match status" value="1"/>
</dbReference>
<dbReference type="GO" id="GO:0008233">
    <property type="term" value="F:peptidase activity"/>
    <property type="evidence" value="ECO:0007669"/>
    <property type="project" value="UniProtKB-KW"/>
</dbReference>
<dbReference type="Proteomes" id="UP000237655">
    <property type="component" value="Chromosome"/>
</dbReference>
<evidence type="ECO:0000256" key="1">
    <source>
        <dbReference type="ARBA" id="ARBA00022612"/>
    </source>
</evidence>
<keyword evidence="1" id="KW-1188">Viral release from host cell</keyword>
<dbReference type="InterPro" id="IPR006433">
    <property type="entry name" value="Prohead_protease"/>
</dbReference>
<dbReference type="InterPro" id="IPR054613">
    <property type="entry name" value="Peptidase_S78_dom"/>
</dbReference>
<keyword evidence="2 5" id="KW-0645">Protease</keyword>